<comment type="caution">
    <text evidence="5">The sequence shown here is derived from an EMBL/GenBank/DDBJ whole genome shotgun (WGS) entry which is preliminary data.</text>
</comment>
<accession>A0A543FQS5</accession>
<dbReference type="Pfam" id="PF03446">
    <property type="entry name" value="NAD_binding_2"/>
    <property type="match status" value="1"/>
</dbReference>
<dbReference type="GO" id="GO:0050661">
    <property type="term" value="F:NADP binding"/>
    <property type="evidence" value="ECO:0007669"/>
    <property type="project" value="InterPro"/>
</dbReference>
<sequence>MSQHDHPSVTVIGLGAMGSRIAEVLLRGGHPTTVWNRTPGRAEPLVAQGAVRAGSVAEAVAASPLVLVCVLDYAAAREIVEPVAGDLAGRTLVHFTTGTPRQAREMAEWAAGHGIEYVDSGMMAIPPMIGEEGARFLYSGSKDAFERYRPGLELLGTAEFFGEDAGLASLYDLALLSAMYGMFAGFFHGAALVGSAGLSAGEFAEQAAAWATAMTGGFAHNAPAIDARDYTTTGEQTIAFNKAALDTIVRASRDEGVAVDLVAPLQELLARQLADGHGAASFARIFEGIRSGR</sequence>
<dbReference type="RefSeq" id="WP_142107432.1">
    <property type="nucleotide sequence ID" value="NZ_VFPH01000003.1"/>
</dbReference>
<protein>
    <submittedName>
        <fullName evidence="5">3-hydroxyisobutyrate dehydrogenase-like beta-hydroxyacid dehydrogenase</fullName>
    </submittedName>
</protein>
<evidence type="ECO:0000259" key="3">
    <source>
        <dbReference type="Pfam" id="PF03446"/>
    </source>
</evidence>
<name>A0A543FQS5_9PSEU</name>
<dbReference type="AlphaFoldDB" id="A0A543FQS5"/>
<feature type="domain" description="6-phosphogluconate dehydrogenase NADP-binding" evidence="3">
    <location>
        <begin position="9"/>
        <end position="157"/>
    </location>
</feature>
<dbReference type="PANTHER" id="PTHR43580">
    <property type="entry name" value="OXIDOREDUCTASE GLYR1-RELATED"/>
    <property type="match status" value="1"/>
</dbReference>
<dbReference type="SUPFAM" id="SSF51735">
    <property type="entry name" value="NAD(P)-binding Rossmann-fold domains"/>
    <property type="match status" value="1"/>
</dbReference>
<proteinExistence type="inferred from homology"/>
<dbReference type="PIRSF" id="PIRSF000103">
    <property type="entry name" value="HIBADH"/>
    <property type="match status" value="1"/>
</dbReference>
<dbReference type="InterPro" id="IPR051265">
    <property type="entry name" value="HIBADH-related_NP60_sf"/>
</dbReference>
<evidence type="ECO:0000259" key="4">
    <source>
        <dbReference type="Pfam" id="PF21761"/>
    </source>
</evidence>
<reference evidence="5 6" key="1">
    <citation type="submission" date="2019-06" db="EMBL/GenBank/DDBJ databases">
        <title>Sequencing the genomes of 1000 actinobacteria strains.</title>
        <authorList>
            <person name="Klenk H.-P."/>
        </authorList>
    </citation>
    <scope>NUCLEOTIDE SEQUENCE [LARGE SCALE GENOMIC DNA]</scope>
    <source>
        <strain evidence="5 6">DSM 45511</strain>
    </source>
</reference>
<evidence type="ECO:0000313" key="6">
    <source>
        <dbReference type="Proteomes" id="UP000319818"/>
    </source>
</evidence>
<dbReference type="Gene3D" id="3.40.50.720">
    <property type="entry name" value="NAD(P)-binding Rossmann-like Domain"/>
    <property type="match status" value="1"/>
</dbReference>
<dbReference type="InterPro" id="IPR013328">
    <property type="entry name" value="6PGD_dom2"/>
</dbReference>
<dbReference type="PANTHER" id="PTHR43580:SF2">
    <property type="entry name" value="CYTOKINE-LIKE NUCLEAR FACTOR N-PAC"/>
    <property type="match status" value="1"/>
</dbReference>
<keyword evidence="6" id="KW-1185">Reference proteome</keyword>
<keyword evidence="2" id="KW-0560">Oxidoreductase</keyword>
<dbReference type="InterPro" id="IPR015815">
    <property type="entry name" value="HIBADH-related"/>
</dbReference>
<evidence type="ECO:0000313" key="5">
    <source>
        <dbReference type="EMBL" id="TQM36189.1"/>
    </source>
</evidence>
<dbReference type="EMBL" id="VFPH01000003">
    <property type="protein sequence ID" value="TQM36189.1"/>
    <property type="molecule type" value="Genomic_DNA"/>
</dbReference>
<evidence type="ECO:0000256" key="1">
    <source>
        <dbReference type="ARBA" id="ARBA00009080"/>
    </source>
</evidence>
<comment type="similarity">
    <text evidence="1">Belongs to the HIBADH-related family.</text>
</comment>
<evidence type="ECO:0000256" key="2">
    <source>
        <dbReference type="ARBA" id="ARBA00023002"/>
    </source>
</evidence>
<dbReference type="InterPro" id="IPR036291">
    <property type="entry name" value="NAD(P)-bd_dom_sf"/>
</dbReference>
<dbReference type="Pfam" id="PF21761">
    <property type="entry name" value="RedAm-like_C"/>
    <property type="match status" value="1"/>
</dbReference>
<dbReference type="InterPro" id="IPR006115">
    <property type="entry name" value="6PGDH_NADP-bd"/>
</dbReference>
<dbReference type="Gene3D" id="1.10.1040.10">
    <property type="entry name" value="N-(1-d-carboxylethyl)-l-norvaline Dehydrogenase, domain 2"/>
    <property type="match status" value="1"/>
</dbReference>
<feature type="domain" description="NADPH-dependent reductive aminase-like C-terminal" evidence="4">
    <location>
        <begin position="164"/>
        <end position="290"/>
    </location>
</feature>
<dbReference type="OrthoDB" id="9135493at2"/>
<dbReference type="Proteomes" id="UP000319818">
    <property type="component" value="Unassembled WGS sequence"/>
</dbReference>
<dbReference type="GO" id="GO:0016491">
    <property type="term" value="F:oxidoreductase activity"/>
    <property type="evidence" value="ECO:0007669"/>
    <property type="project" value="UniProtKB-KW"/>
</dbReference>
<organism evidence="5 6">
    <name type="scientific">Pseudonocardia cypriaca</name>
    <dbReference type="NCBI Taxonomy" id="882449"/>
    <lineage>
        <taxon>Bacteria</taxon>
        <taxon>Bacillati</taxon>
        <taxon>Actinomycetota</taxon>
        <taxon>Actinomycetes</taxon>
        <taxon>Pseudonocardiales</taxon>
        <taxon>Pseudonocardiaceae</taxon>
        <taxon>Pseudonocardia</taxon>
    </lineage>
</organism>
<dbReference type="InterPro" id="IPR048666">
    <property type="entry name" value="RedAm-like_C"/>
</dbReference>
<gene>
    <name evidence="5" type="ORF">FB388_7644</name>
</gene>